<name>A0ABQ5E6P7_9ASTR</name>
<evidence type="ECO:0000313" key="2">
    <source>
        <dbReference type="Proteomes" id="UP001151760"/>
    </source>
</evidence>
<keyword evidence="2" id="KW-1185">Reference proteome</keyword>
<gene>
    <name evidence="1" type="ORF">Tco_0955264</name>
</gene>
<accession>A0ABQ5E6P7</accession>
<reference evidence="1" key="1">
    <citation type="journal article" date="2022" name="Int. J. Mol. Sci.">
        <title>Draft Genome of Tanacetum Coccineum: Genomic Comparison of Closely Related Tanacetum-Family Plants.</title>
        <authorList>
            <person name="Yamashiro T."/>
            <person name="Shiraishi A."/>
            <person name="Nakayama K."/>
            <person name="Satake H."/>
        </authorList>
    </citation>
    <scope>NUCLEOTIDE SEQUENCE</scope>
</reference>
<dbReference type="Proteomes" id="UP001151760">
    <property type="component" value="Unassembled WGS sequence"/>
</dbReference>
<dbReference type="EMBL" id="BQNB010015995">
    <property type="protein sequence ID" value="GJT46549.1"/>
    <property type="molecule type" value="Genomic_DNA"/>
</dbReference>
<evidence type="ECO:0000313" key="1">
    <source>
        <dbReference type="EMBL" id="GJT46549.1"/>
    </source>
</evidence>
<proteinExistence type="predicted"/>
<reference evidence="1" key="2">
    <citation type="submission" date="2022-01" db="EMBL/GenBank/DDBJ databases">
        <authorList>
            <person name="Yamashiro T."/>
            <person name="Shiraishi A."/>
            <person name="Satake H."/>
            <person name="Nakayama K."/>
        </authorList>
    </citation>
    <scope>NUCLEOTIDE SEQUENCE</scope>
</reference>
<comment type="caution">
    <text evidence="1">The sequence shown here is derived from an EMBL/GenBank/DDBJ whole genome shotgun (WGS) entry which is preliminary data.</text>
</comment>
<organism evidence="1 2">
    <name type="scientific">Tanacetum coccineum</name>
    <dbReference type="NCBI Taxonomy" id="301880"/>
    <lineage>
        <taxon>Eukaryota</taxon>
        <taxon>Viridiplantae</taxon>
        <taxon>Streptophyta</taxon>
        <taxon>Embryophyta</taxon>
        <taxon>Tracheophyta</taxon>
        <taxon>Spermatophyta</taxon>
        <taxon>Magnoliopsida</taxon>
        <taxon>eudicotyledons</taxon>
        <taxon>Gunneridae</taxon>
        <taxon>Pentapetalae</taxon>
        <taxon>asterids</taxon>
        <taxon>campanulids</taxon>
        <taxon>Asterales</taxon>
        <taxon>Asteraceae</taxon>
        <taxon>Asteroideae</taxon>
        <taxon>Anthemideae</taxon>
        <taxon>Anthemidinae</taxon>
        <taxon>Tanacetum</taxon>
    </lineage>
</organism>
<sequence>MEAHIASKPSVQANKIASSCEIYDGPHDTQYYMENPEQAFVDYASSRLVSNFMASQDARLSKFVADFKQQQSEMTNKIDNFLNAINDRMIGVLPSDTIKNPKLNVNPTFSVLSARSYLMEDP</sequence>
<protein>
    <submittedName>
        <fullName evidence="1">Uncharacterized protein</fullName>
    </submittedName>
</protein>